<sequence length="96" mass="11201">MNNPVIKCQHPDCKSTNVTECFYPTESGREEKAYYCTDHTPLHGFCRLCGQFWTGVEYFEFAILHDGMGGVCENCEAELREDLDDYEEDDYFTDYL</sequence>
<gene>
    <name evidence="1" type="ORF">H6G83_04285</name>
</gene>
<dbReference type="Proteomes" id="UP000661112">
    <property type="component" value="Unassembled WGS sequence"/>
</dbReference>
<evidence type="ECO:0000313" key="1">
    <source>
        <dbReference type="EMBL" id="MBD2499843.1"/>
    </source>
</evidence>
<proteinExistence type="predicted"/>
<organism evidence="1 2">
    <name type="scientific">Anabaena azotica FACHB-119</name>
    <dbReference type="NCBI Taxonomy" id="947527"/>
    <lineage>
        <taxon>Bacteria</taxon>
        <taxon>Bacillati</taxon>
        <taxon>Cyanobacteriota</taxon>
        <taxon>Cyanophyceae</taxon>
        <taxon>Nostocales</taxon>
        <taxon>Nostocaceae</taxon>
        <taxon>Anabaena</taxon>
        <taxon>Anabaena azotica</taxon>
    </lineage>
</organism>
<evidence type="ECO:0000313" key="2">
    <source>
        <dbReference type="Proteomes" id="UP000661112"/>
    </source>
</evidence>
<reference evidence="1 2" key="1">
    <citation type="journal article" date="2020" name="ISME J.">
        <title>Comparative genomics reveals insights into cyanobacterial evolution and habitat adaptation.</title>
        <authorList>
            <person name="Chen M.Y."/>
            <person name="Teng W.K."/>
            <person name="Zhao L."/>
            <person name="Hu C.X."/>
            <person name="Zhou Y.K."/>
            <person name="Han B.P."/>
            <person name="Song L.R."/>
            <person name="Shu W.S."/>
        </authorList>
    </citation>
    <scope>NUCLEOTIDE SEQUENCE [LARGE SCALE GENOMIC DNA]</scope>
    <source>
        <strain evidence="1 2">FACHB-119</strain>
    </source>
</reference>
<keyword evidence="2" id="KW-1185">Reference proteome</keyword>
<protein>
    <submittedName>
        <fullName evidence="1">Uncharacterized protein</fullName>
    </submittedName>
</protein>
<comment type="caution">
    <text evidence="1">The sequence shown here is derived from an EMBL/GenBank/DDBJ whole genome shotgun (WGS) entry which is preliminary data.</text>
</comment>
<dbReference type="EMBL" id="JACJSG010000004">
    <property type="protein sequence ID" value="MBD2499843.1"/>
    <property type="molecule type" value="Genomic_DNA"/>
</dbReference>
<accession>A0ABR8D0C6</accession>
<dbReference type="RefSeq" id="WP_190467467.1">
    <property type="nucleotide sequence ID" value="NZ_JACJSG010000004.1"/>
</dbReference>
<name>A0ABR8D0C6_9NOST</name>